<dbReference type="PANTHER" id="PTHR10332:SF88">
    <property type="entry name" value="EQUILIBRATIVE NUCLEOSIDE TRANSPORTER 1, ISOFORM A"/>
    <property type="match status" value="1"/>
</dbReference>
<feature type="transmembrane region" description="Helical" evidence="8">
    <location>
        <begin position="530"/>
        <end position="557"/>
    </location>
</feature>
<dbReference type="InterPro" id="IPR036259">
    <property type="entry name" value="MFS_trans_sf"/>
</dbReference>
<keyword evidence="3" id="KW-0813">Transport</keyword>
<feature type="transmembrane region" description="Helical" evidence="8">
    <location>
        <begin position="436"/>
        <end position="460"/>
    </location>
</feature>
<evidence type="ECO:0000256" key="1">
    <source>
        <dbReference type="ARBA" id="ARBA00004141"/>
    </source>
</evidence>
<feature type="transmembrane region" description="Helical" evidence="8">
    <location>
        <begin position="612"/>
        <end position="635"/>
    </location>
</feature>
<name>A0ABR2ZN54_9AGAR</name>
<keyword evidence="5 8" id="KW-1133">Transmembrane helix</keyword>
<proteinExistence type="inferred from homology"/>
<evidence type="ECO:0000256" key="7">
    <source>
        <dbReference type="SAM" id="MobiDB-lite"/>
    </source>
</evidence>
<feature type="region of interest" description="Disordered" evidence="7">
    <location>
        <begin position="185"/>
        <end position="204"/>
    </location>
</feature>
<keyword evidence="4 8" id="KW-0812">Transmembrane</keyword>
<feature type="transmembrane region" description="Helical" evidence="8">
    <location>
        <begin position="834"/>
        <end position="857"/>
    </location>
</feature>
<dbReference type="Pfam" id="PF01733">
    <property type="entry name" value="Nucleoside_tran"/>
    <property type="match status" value="1"/>
</dbReference>
<keyword evidence="6 8" id="KW-0472">Membrane</keyword>
<gene>
    <name evidence="9" type="ORF">AAF712_010000</name>
</gene>
<dbReference type="EMBL" id="JBBXMP010000088">
    <property type="protein sequence ID" value="KAL0063092.1"/>
    <property type="molecule type" value="Genomic_DNA"/>
</dbReference>
<evidence type="ECO:0000313" key="10">
    <source>
        <dbReference type="Proteomes" id="UP001437256"/>
    </source>
</evidence>
<sequence>MPLQRLTRHDIVNAVTKSPWTTHFRHLLPVTQKLRRSLDRPTLKVFSKKVSNTKDRIKWWNIVPGDQIRLLGDTQGTLREVLAINKLRNRVYVRGLQYQQGEEQDAQIKRKNKNYHYSRCQLFLGEYEFPPKKGEATPQTLPVFAKRLGTSPPVWNSFLKRYQWDRFAAATTPAISHLKGERISVPWPQSEPRTHADPTQHDTTKDEVVKVTYQPPPFSPTLKGLIPRTPSEKDFLRSVYNLTEQHGEQHAVEQFLFKELANPHSRAKKLQRWQSSQIQKKALLKSMIAEEVQHLDGRTAGEAKAEATFKWHQKLDEEKKALRKARWQRRGGEATLKRKHARRQRKEEKQTARLTALTLKEEHNQFIPQKSEQVKARDSLNSVSTLMSSPEALYHAIPQAPVASNPILNDHDAPSDLEHEDQEASKPIVADGRIKGIYFVLGCAVLLPWNALITATPYFLSRLEDSPYQSTFSSYLSITFTASNFIFLTHATLTSKETSPSRQTMSSLLWLSALCLLLTLSTLVQISPGLFTAFVLLNGIAQACFGSYLQTSVIAVASRFGHSAVQSTLSGQAAVAVAVSTVQVLSAAASLGSEATPNGVSTTRDRGPEERAAFLFFGLSTIFLLASAAAQWWLIRLPQYYTVAGSLEVDRHRVHEGGNADEVRALVSEGRSDPMSEKASIIRVSKRNIVYEIAVGYVFIVTLAVFPPITASVTPTNPKTHPLLFTSVHFLVFGAGDFIGRYLCSFPKLLIWSAYRLLALSLARTIFVALFLMCNVSGPSTSNAPPIISSDFLFMSILLAFGISNGYVSTLCIMAAPSLEHNPRLRGQREDVDVAATVAQFFLVGGLVVGSIASFAVRSMVCQCNPFTS</sequence>
<dbReference type="InterPro" id="IPR002259">
    <property type="entry name" value="Eqnu_transpt"/>
</dbReference>
<evidence type="ECO:0000256" key="3">
    <source>
        <dbReference type="ARBA" id="ARBA00022448"/>
    </source>
</evidence>
<dbReference type="Proteomes" id="UP001437256">
    <property type="component" value="Unassembled WGS sequence"/>
</dbReference>
<comment type="caution">
    <text evidence="9">The sequence shown here is derived from an EMBL/GenBank/DDBJ whole genome shotgun (WGS) entry which is preliminary data.</text>
</comment>
<protein>
    <recommendedName>
        <fullName evidence="11">Equilibrative nucleoside transporter</fullName>
    </recommendedName>
</protein>
<dbReference type="SUPFAM" id="SSF103473">
    <property type="entry name" value="MFS general substrate transporter"/>
    <property type="match status" value="1"/>
</dbReference>
<evidence type="ECO:0000256" key="8">
    <source>
        <dbReference type="SAM" id="Phobius"/>
    </source>
</evidence>
<evidence type="ECO:0000256" key="5">
    <source>
        <dbReference type="ARBA" id="ARBA00022989"/>
    </source>
</evidence>
<feature type="transmembrane region" description="Helical" evidence="8">
    <location>
        <begin position="723"/>
        <end position="743"/>
    </location>
</feature>
<dbReference type="PANTHER" id="PTHR10332">
    <property type="entry name" value="EQUILIBRATIVE NUCLEOSIDE TRANSPORTER"/>
    <property type="match status" value="1"/>
</dbReference>
<feature type="transmembrane region" description="Helical" evidence="8">
    <location>
        <begin position="793"/>
        <end position="813"/>
    </location>
</feature>
<comment type="similarity">
    <text evidence="2">Belongs to the SLC29A/ENT transporter (TC 2.A.57) family.</text>
</comment>
<feature type="transmembrane region" description="Helical" evidence="8">
    <location>
        <begin position="755"/>
        <end position="773"/>
    </location>
</feature>
<evidence type="ECO:0000313" key="9">
    <source>
        <dbReference type="EMBL" id="KAL0063092.1"/>
    </source>
</evidence>
<feature type="transmembrane region" description="Helical" evidence="8">
    <location>
        <begin position="505"/>
        <end position="524"/>
    </location>
</feature>
<evidence type="ECO:0008006" key="11">
    <source>
        <dbReference type="Google" id="ProtNLM"/>
    </source>
</evidence>
<accession>A0ABR2ZN54</accession>
<comment type="subcellular location">
    <subcellularLocation>
        <location evidence="1">Membrane</location>
        <topology evidence="1">Multi-pass membrane protein</topology>
    </subcellularLocation>
</comment>
<feature type="region of interest" description="Disordered" evidence="7">
    <location>
        <begin position="404"/>
        <end position="423"/>
    </location>
</feature>
<evidence type="ECO:0000256" key="2">
    <source>
        <dbReference type="ARBA" id="ARBA00007965"/>
    </source>
</evidence>
<feature type="transmembrane region" description="Helical" evidence="8">
    <location>
        <begin position="689"/>
        <end position="711"/>
    </location>
</feature>
<feature type="region of interest" description="Disordered" evidence="7">
    <location>
        <begin position="324"/>
        <end position="350"/>
    </location>
</feature>
<organism evidence="9 10">
    <name type="scientific">Marasmius tenuissimus</name>
    <dbReference type="NCBI Taxonomy" id="585030"/>
    <lineage>
        <taxon>Eukaryota</taxon>
        <taxon>Fungi</taxon>
        <taxon>Dikarya</taxon>
        <taxon>Basidiomycota</taxon>
        <taxon>Agaricomycotina</taxon>
        <taxon>Agaricomycetes</taxon>
        <taxon>Agaricomycetidae</taxon>
        <taxon>Agaricales</taxon>
        <taxon>Marasmiineae</taxon>
        <taxon>Marasmiaceae</taxon>
        <taxon>Marasmius</taxon>
    </lineage>
</organism>
<reference evidence="9 10" key="1">
    <citation type="submission" date="2024-05" db="EMBL/GenBank/DDBJ databases">
        <title>A draft genome resource for the thread blight pathogen Marasmius tenuissimus strain MS-2.</title>
        <authorList>
            <person name="Yulfo-Soto G.E."/>
            <person name="Baruah I.K."/>
            <person name="Amoako-Attah I."/>
            <person name="Bukari Y."/>
            <person name="Meinhardt L.W."/>
            <person name="Bailey B.A."/>
            <person name="Cohen S.P."/>
        </authorList>
    </citation>
    <scope>NUCLEOTIDE SEQUENCE [LARGE SCALE GENOMIC DNA]</scope>
    <source>
        <strain evidence="9 10">MS-2</strain>
    </source>
</reference>
<feature type="transmembrane region" description="Helical" evidence="8">
    <location>
        <begin position="472"/>
        <end position="493"/>
    </location>
</feature>
<evidence type="ECO:0000256" key="6">
    <source>
        <dbReference type="ARBA" id="ARBA00023136"/>
    </source>
</evidence>
<evidence type="ECO:0000256" key="4">
    <source>
        <dbReference type="ARBA" id="ARBA00022692"/>
    </source>
</evidence>
<dbReference type="PRINTS" id="PR01130">
    <property type="entry name" value="DERENTRNSPRT"/>
</dbReference>
<feature type="compositionally biased region" description="Basic and acidic residues" evidence="7">
    <location>
        <begin position="192"/>
        <end position="204"/>
    </location>
</feature>
<keyword evidence="10" id="KW-1185">Reference proteome</keyword>